<organism evidence="2">
    <name type="scientific">bioreactor metagenome</name>
    <dbReference type="NCBI Taxonomy" id="1076179"/>
    <lineage>
        <taxon>unclassified sequences</taxon>
        <taxon>metagenomes</taxon>
        <taxon>ecological metagenomes</taxon>
    </lineage>
</organism>
<comment type="caution">
    <text evidence="2">The sequence shown here is derived from an EMBL/GenBank/DDBJ whole genome shotgun (WGS) entry which is preliminary data.</text>
</comment>
<sequence>MSQLKLLVISNYSGLNSSRPEAELMIGLKKAGVDITVMTPGKADYVPVFEAAGIRVIDFQPRKKFDENEIAFIRKELVAGKYDIVHLFNGKAIINGLKATRGLNVKVVLYRGYCGNIHWWDPTAYYKFLNPRADAIWCIAPAVADLINRNKIFGTKNAFCITKGHNPDWYTNVEKVSFREFNIPENAFVVTMVANARPMKGLKYFIKATYKIDPALPIYIMLIGNGLDSAEIRKLTEKSPMKDRIIFTGYRSDSMGLVKNSDTFVLSSIYGEAICKSVIEAMSLHVAPVITDIPGNRGLVIDGESGLVIPRKDPEAIARAIEFMYRHPEERSKMAVEAGNRMREHYHINNTITAMLDFYRNLAGK</sequence>
<name>A0A644XZA6_9ZZZZ</name>
<keyword evidence="2" id="KW-0328">Glycosyltransferase</keyword>
<dbReference type="SUPFAM" id="SSF53756">
    <property type="entry name" value="UDP-Glycosyltransferase/glycogen phosphorylase"/>
    <property type="match status" value="1"/>
</dbReference>
<dbReference type="EMBL" id="VSSQ01003616">
    <property type="protein sequence ID" value="MPM21570.1"/>
    <property type="molecule type" value="Genomic_DNA"/>
</dbReference>
<gene>
    <name evidence="2" type="primary">gtf1_26</name>
    <name evidence="2" type="ORF">SDC9_68014</name>
</gene>
<keyword evidence="2" id="KW-0808">Transferase</keyword>
<feature type="domain" description="Glycosyl transferase family 1" evidence="1">
    <location>
        <begin position="177"/>
        <end position="337"/>
    </location>
</feature>
<evidence type="ECO:0000259" key="1">
    <source>
        <dbReference type="Pfam" id="PF00534"/>
    </source>
</evidence>
<dbReference type="Pfam" id="PF00534">
    <property type="entry name" value="Glycos_transf_1"/>
    <property type="match status" value="1"/>
</dbReference>
<dbReference type="GO" id="GO:0016757">
    <property type="term" value="F:glycosyltransferase activity"/>
    <property type="evidence" value="ECO:0007669"/>
    <property type="project" value="UniProtKB-KW"/>
</dbReference>
<accession>A0A644XZA6</accession>
<reference evidence="2" key="1">
    <citation type="submission" date="2019-08" db="EMBL/GenBank/DDBJ databases">
        <authorList>
            <person name="Kucharzyk K."/>
            <person name="Murdoch R.W."/>
            <person name="Higgins S."/>
            <person name="Loffler F."/>
        </authorList>
    </citation>
    <scope>NUCLEOTIDE SEQUENCE</scope>
</reference>
<dbReference type="PANTHER" id="PTHR12526">
    <property type="entry name" value="GLYCOSYLTRANSFERASE"/>
    <property type="match status" value="1"/>
</dbReference>
<dbReference type="EC" id="2.4.1.-" evidence="2"/>
<proteinExistence type="predicted"/>
<dbReference type="Gene3D" id="3.40.50.2000">
    <property type="entry name" value="Glycogen Phosphorylase B"/>
    <property type="match status" value="2"/>
</dbReference>
<dbReference type="InterPro" id="IPR001296">
    <property type="entry name" value="Glyco_trans_1"/>
</dbReference>
<evidence type="ECO:0000313" key="2">
    <source>
        <dbReference type="EMBL" id="MPM21570.1"/>
    </source>
</evidence>
<protein>
    <submittedName>
        <fullName evidence="2">Glycosyltransferase Gtf1</fullName>
        <ecNumber evidence="2">2.4.1.-</ecNumber>
    </submittedName>
</protein>
<dbReference type="AlphaFoldDB" id="A0A644XZA6"/>